<dbReference type="RefSeq" id="WP_204430445.1">
    <property type="nucleotide sequence ID" value="NZ_JADDOL010000017.1"/>
</dbReference>
<dbReference type="EMBL" id="JAJGNA010000003">
    <property type="protein sequence ID" value="MCC4307702.1"/>
    <property type="molecule type" value="Genomic_DNA"/>
</dbReference>
<evidence type="ECO:0000256" key="1">
    <source>
        <dbReference type="ARBA" id="ARBA00022679"/>
    </source>
</evidence>
<reference evidence="4" key="1">
    <citation type="submission" date="2021-10" db="EMBL/GenBank/DDBJ databases">
        <title>The diversity and Nitrogen Metabolism of Culturable Nitrate-Utilizing Bacteria Within the Oxygen Minimum Zone of the Changjiang (Yangtze River)Estuary.</title>
        <authorList>
            <person name="Zhang D."/>
            <person name="Zheng J."/>
            <person name="Liu S."/>
            <person name="He W."/>
        </authorList>
    </citation>
    <scope>NUCLEOTIDE SEQUENCE</scope>
    <source>
        <strain evidence="4">FXH-223</strain>
    </source>
</reference>
<dbReference type="InterPro" id="IPR025877">
    <property type="entry name" value="MobA-like_NTP_Trfase"/>
</dbReference>
<dbReference type="SUPFAM" id="SSF53448">
    <property type="entry name" value="Nucleotide-diphospho-sugar transferases"/>
    <property type="match status" value="1"/>
</dbReference>
<protein>
    <submittedName>
        <fullName evidence="4">NTP transferase domain-containing protein</fullName>
    </submittedName>
</protein>
<evidence type="ECO:0000259" key="3">
    <source>
        <dbReference type="Pfam" id="PF12804"/>
    </source>
</evidence>
<dbReference type="GO" id="GO:0016779">
    <property type="term" value="F:nucleotidyltransferase activity"/>
    <property type="evidence" value="ECO:0007669"/>
    <property type="project" value="TreeGrafter"/>
</dbReference>
<dbReference type="Pfam" id="PF12804">
    <property type="entry name" value="NTP_transf_3"/>
    <property type="match status" value="1"/>
</dbReference>
<dbReference type="Gene3D" id="3.90.550.10">
    <property type="entry name" value="Spore Coat Polysaccharide Biosynthesis Protein SpsA, Chain A"/>
    <property type="match status" value="1"/>
</dbReference>
<sequence>MDLFYTLLILAGGEGRRMGGRDKGLVEVDGRPLVDHLLAAVAPPGPVVISANRHADAYRRRADTVVGDRREGYCGPMAGLEAGLAACGDGPVLCLPCDLMAPPAALPGLLLAGLDPGRVRRIEDDRGPQPLCLGLHGERWVPSIRDYLDQGGRSVRGWLERVPHDVVRIDGRLENRNRLTPDRD</sequence>
<dbReference type="AlphaFoldDB" id="A0A9Q3ULN5"/>
<evidence type="ECO:0000313" key="5">
    <source>
        <dbReference type="Proteomes" id="UP001108027"/>
    </source>
</evidence>
<feature type="domain" description="MobA-like NTP transferase" evidence="3">
    <location>
        <begin position="8"/>
        <end position="160"/>
    </location>
</feature>
<proteinExistence type="predicted"/>
<name>A0A9Q3ULN5_9GAMM</name>
<evidence type="ECO:0000256" key="2">
    <source>
        <dbReference type="ARBA" id="ARBA00022842"/>
    </source>
</evidence>
<dbReference type="PANTHER" id="PTHR19136">
    <property type="entry name" value="MOLYBDENUM COFACTOR GUANYLYLTRANSFERASE"/>
    <property type="match status" value="1"/>
</dbReference>
<dbReference type="Proteomes" id="UP001108027">
    <property type="component" value="Unassembled WGS sequence"/>
</dbReference>
<dbReference type="InterPro" id="IPR029044">
    <property type="entry name" value="Nucleotide-diphossugar_trans"/>
</dbReference>
<organism evidence="4 5">
    <name type="scientific">Alloalcanivorax marinus</name>
    <dbReference type="NCBI Taxonomy" id="1177169"/>
    <lineage>
        <taxon>Bacteria</taxon>
        <taxon>Pseudomonadati</taxon>
        <taxon>Pseudomonadota</taxon>
        <taxon>Gammaproteobacteria</taxon>
        <taxon>Oceanospirillales</taxon>
        <taxon>Alcanivoracaceae</taxon>
        <taxon>Alloalcanivorax</taxon>
    </lineage>
</organism>
<keyword evidence="2" id="KW-0460">Magnesium</keyword>
<gene>
    <name evidence="4" type="ORF">LL252_03870</name>
</gene>
<keyword evidence="5" id="KW-1185">Reference proteome</keyword>
<evidence type="ECO:0000313" key="4">
    <source>
        <dbReference type="EMBL" id="MCC4307702.1"/>
    </source>
</evidence>
<accession>A0A9Q3ULN5</accession>
<keyword evidence="1 4" id="KW-0808">Transferase</keyword>
<dbReference type="PANTHER" id="PTHR19136:SF81">
    <property type="entry name" value="MOLYBDENUM COFACTOR GUANYLYLTRANSFERASE"/>
    <property type="match status" value="1"/>
</dbReference>
<comment type="caution">
    <text evidence="4">The sequence shown here is derived from an EMBL/GenBank/DDBJ whole genome shotgun (WGS) entry which is preliminary data.</text>
</comment>